<reference evidence="3" key="1">
    <citation type="submission" date="2020-09" db="EMBL/GenBank/DDBJ databases">
        <authorList>
            <person name="Kim M.K."/>
        </authorList>
    </citation>
    <scope>NUCLEOTIDE SEQUENCE</scope>
    <source>
        <strain evidence="3">BT704</strain>
    </source>
</reference>
<gene>
    <name evidence="3" type="ORF">IC230_13070</name>
</gene>
<feature type="region of interest" description="Disordered" evidence="1">
    <location>
        <begin position="1"/>
        <end position="27"/>
    </location>
</feature>
<dbReference type="AlphaFoldDB" id="A0A927B1G6"/>
<organism evidence="3 4">
    <name type="scientific">Spirosoma validum</name>
    <dbReference type="NCBI Taxonomy" id="2771355"/>
    <lineage>
        <taxon>Bacteria</taxon>
        <taxon>Pseudomonadati</taxon>
        <taxon>Bacteroidota</taxon>
        <taxon>Cytophagia</taxon>
        <taxon>Cytophagales</taxon>
        <taxon>Cytophagaceae</taxon>
        <taxon>Spirosoma</taxon>
    </lineage>
</organism>
<name>A0A927B1G6_9BACT</name>
<protein>
    <submittedName>
        <fullName evidence="3">Uncharacterized protein</fullName>
    </submittedName>
</protein>
<accession>A0A927B1G6</accession>
<dbReference type="Proteomes" id="UP000653797">
    <property type="component" value="Unassembled WGS sequence"/>
</dbReference>
<feature type="compositionally biased region" description="Basic and acidic residues" evidence="1">
    <location>
        <begin position="1"/>
        <end position="21"/>
    </location>
</feature>
<evidence type="ECO:0000313" key="3">
    <source>
        <dbReference type="EMBL" id="MBD2753830.1"/>
    </source>
</evidence>
<comment type="caution">
    <text evidence="3">The sequence shown here is derived from an EMBL/GenBank/DDBJ whole genome shotgun (WGS) entry which is preliminary data.</text>
</comment>
<keyword evidence="4" id="KW-1185">Reference proteome</keyword>
<keyword evidence="2" id="KW-0812">Transmembrane</keyword>
<dbReference type="EMBL" id="JACXAA010000004">
    <property type="protein sequence ID" value="MBD2753830.1"/>
    <property type="molecule type" value="Genomic_DNA"/>
</dbReference>
<sequence>MSKRDRNQRRQEAREKKKLENKSQSAIKDVAHTGSTNNIFYKQHWFVKWVSKSAIRVYGILSIISTLAGLQIVQLFYPSIDFTMGQSTNKHHPFNTLIELKNNSFFSINDLILRLEIDTLRYGPAGKIADLGFELDTNLTILSGETESIPFKPMTAADSAYEIKYGNVAYDVSYKYLKIFTCNDRFNYEILFDNNKDVVWRRTQKHYFKKRTN</sequence>
<keyword evidence="2" id="KW-0472">Membrane</keyword>
<feature type="transmembrane region" description="Helical" evidence="2">
    <location>
        <begin position="57"/>
        <end position="77"/>
    </location>
</feature>
<proteinExistence type="predicted"/>
<keyword evidence="2" id="KW-1133">Transmembrane helix</keyword>
<evidence type="ECO:0000256" key="2">
    <source>
        <dbReference type="SAM" id="Phobius"/>
    </source>
</evidence>
<dbReference type="RefSeq" id="WP_191039477.1">
    <property type="nucleotide sequence ID" value="NZ_JACXAA010000004.1"/>
</dbReference>
<evidence type="ECO:0000256" key="1">
    <source>
        <dbReference type="SAM" id="MobiDB-lite"/>
    </source>
</evidence>
<evidence type="ECO:0000313" key="4">
    <source>
        <dbReference type="Proteomes" id="UP000653797"/>
    </source>
</evidence>